<evidence type="ECO:0000313" key="8">
    <source>
        <dbReference type="EMBL" id="RAR12211.1"/>
    </source>
</evidence>
<feature type="coiled-coil region" evidence="5">
    <location>
        <begin position="288"/>
        <end position="322"/>
    </location>
</feature>
<evidence type="ECO:0000256" key="4">
    <source>
        <dbReference type="ARBA" id="ARBA00023242"/>
    </source>
</evidence>
<feature type="region of interest" description="Disordered" evidence="6">
    <location>
        <begin position="958"/>
        <end position="996"/>
    </location>
</feature>
<dbReference type="InterPro" id="IPR001138">
    <property type="entry name" value="Zn2Cys6_DnaBD"/>
</dbReference>
<dbReference type="SMART" id="SM00066">
    <property type="entry name" value="GAL4"/>
    <property type="match status" value="1"/>
</dbReference>
<dbReference type="Pfam" id="PF09420">
    <property type="entry name" value="Nop16"/>
    <property type="match status" value="1"/>
</dbReference>
<keyword evidence="2" id="KW-0805">Transcription regulation</keyword>
<feature type="region of interest" description="Disordered" evidence="6">
    <location>
        <begin position="1"/>
        <end position="26"/>
    </location>
</feature>
<keyword evidence="4" id="KW-0539">Nucleus</keyword>
<evidence type="ECO:0000256" key="2">
    <source>
        <dbReference type="ARBA" id="ARBA00023015"/>
    </source>
</evidence>
<keyword evidence="5" id="KW-0175">Coiled coil</keyword>
<accession>A0A364N552</accession>
<dbReference type="InterPro" id="IPR036864">
    <property type="entry name" value="Zn2-C6_fun-type_DNA-bd_sf"/>
</dbReference>
<dbReference type="GO" id="GO:0008270">
    <property type="term" value="F:zinc ion binding"/>
    <property type="evidence" value="ECO:0007669"/>
    <property type="project" value="InterPro"/>
</dbReference>
<evidence type="ECO:0000313" key="9">
    <source>
        <dbReference type="Proteomes" id="UP000249619"/>
    </source>
</evidence>
<evidence type="ECO:0000259" key="7">
    <source>
        <dbReference type="PROSITE" id="PS50048"/>
    </source>
</evidence>
<dbReference type="Pfam" id="PF00172">
    <property type="entry name" value="Zn_clus"/>
    <property type="match status" value="1"/>
</dbReference>
<protein>
    <submittedName>
        <fullName evidence="8">Fungal specific transcription factor domain-containing protein</fullName>
    </submittedName>
</protein>
<dbReference type="GO" id="GO:0006351">
    <property type="term" value="P:DNA-templated transcription"/>
    <property type="evidence" value="ECO:0007669"/>
    <property type="project" value="InterPro"/>
</dbReference>
<dbReference type="InterPro" id="IPR051127">
    <property type="entry name" value="Fungal_SecMet_Regulators"/>
</dbReference>
<dbReference type="SMART" id="SM00906">
    <property type="entry name" value="Fungal_trans"/>
    <property type="match status" value="1"/>
</dbReference>
<keyword evidence="3" id="KW-0804">Transcription</keyword>
<feature type="compositionally biased region" description="Basic residues" evidence="6">
    <location>
        <begin position="8"/>
        <end position="26"/>
    </location>
</feature>
<organism evidence="8 9">
    <name type="scientific">Stemphylium lycopersici</name>
    <name type="common">Tomato gray leaf spot disease fungus</name>
    <name type="synonym">Thyrospora lycopersici</name>
    <dbReference type="NCBI Taxonomy" id="183478"/>
    <lineage>
        <taxon>Eukaryota</taxon>
        <taxon>Fungi</taxon>
        <taxon>Dikarya</taxon>
        <taxon>Ascomycota</taxon>
        <taxon>Pezizomycotina</taxon>
        <taxon>Dothideomycetes</taxon>
        <taxon>Pleosporomycetidae</taxon>
        <taxon>Pleosporales</taxon>
        <taxon>Pleosporineae</taxon>
        <taxon>Pleosporaceae</taxon>
        <taxon>Stemphylium</taxon>
    </lineage>
</organism>
<keyword evidence="9" id="KW-1185">Reference proteome</keyword>
<dbReference type="Pfam" id="PF04082">
    <property type="entry name" value="Fungal_trans"/>
    <property type="match status" value="1"/>
</dbReference>
<dbReference type="PROSITE" id="PS50048">
    <property type="entry name" value="ZN2_CY6_FUNGAL_2"/>
    <property type="match status" value="1"/>
</dbReference>
<dbReference type="OrthoDB" id="3364175at2759"/>
<dbReference type="GO" id="GO:0000435">
    <property type="term" value="P:positive regulation of transcription from RNA polymerase II promoter by galactose"/>
    <property type="evidence" value="ECO:0007669"/>
    <property type="project" value="TreeGrafter"/>
</dbReference>
<feature type="domain" description="Zn(2)-C6 fungal-type" evidence="7">
    <location>
        <begin position="245"/>
        <end position="275"/>
    </location>
</feature>
<feature type="compositionally biased region" description="Polar residues" evidence="6">
    <location>
        <begin position="986"/>
        <end position="996"/>
    </location>
</feature>
<feature type="region of interest" description="Disordered" evidence="6">
    <location>
        <begin position="322"/>
        <end position="392"/>
    </location>
</feature>
<proteinExistence type="predicted"/>
<name>A0A364N552_STELY</name>
<dbReference type="CDD" id="cd00067">
    <property type="entry name" value="GAL4"/>
    <property type="match status" value="1"/>
</dbReference>
<gene>
    <name evidence="8" type="ORF">DDE83_004216</name>
</gene>
<dbReference type="SUPFAM" id="SSF57701">
    <property type="entry name" value="Zn2/Cys6 DNA-binding domain"/>
    <property type="match status" value="1"/>
</dbReference>
<dbReference type="InterPro" id="IPR007219">
    <property type="entry name" value="XnlR_reg_dom"/>
</dbReference>
<dbReference type="AlphaFoldDB" id="A0A364N552"/>
<dbReference type="GO" id="GO:0005634">
    <property type="term" value="C:nucleus"/>
    <property type="evidence" value="ECO:0007669"/>
    <property type="project" value="TreeGrafter"/>
</dbReference>
<dbReference type="GO" id="GO:0000981">
    <property type="term" value="F:DNA-binding transcription factor activity, RNA polymerase II-specific"/>
    <property type="evidence" value="ECO:0007669"/>
    <property type="project" value="InterPro"/>
</dbReference>
<dbReference type="PANTHER" id="PTHR47424">
    <property type="entry name" value="REGULATORY PROTEIN GAL4"/>
    <property type="match status" value="1"/>
</dbReference>
<dbReference type="Proteomes" id="UP000249619">
    <property type="component" value="Unassembled WGS sequence"/>
</dbReference>
<comment type="caution">
    <text evidence="8">The sequence shown here is derived from an EMBL/GenBank/DDBJ whole genome shotgun (WGS) entry which is preliminary data.</text>
</comment>
<evidence type="ECO:0000256" key="3">
    <source>
        <dbReference type="ARBA" id="ARBA00023163"/>
    </source>
</evidence>
<evidence type="ECO:0000256" key="1">
    <source>
        <dbReference type="ARBA" id="ARBA00022723"/>
    </source>
</evidence>
<keyword evidence="1" id="KW-0479">Metal-binding</keyword>
<sequence>MGRELQKKKNKSSIPKKRQNGPSKKKILQNPIIAKHWNQKETLSQNYRRLGLTARLNHATGGTEKTIALLGLNDEKSSRADTAANSTANALNIVSKAKKPENIETEEIEVERDPDTGAILRVTGTFEKADNPLNDPLNEVEDNDEGMEWNGFAMVPERREGETENPVIKQLEEAAMNGAKKAPRGQSQREQEWVERLVSKYGEDYAKMARDRKLNPMQQTAADIRKRVVNLERDDRDRDRDREQACNECRRRKARCDKTLPECGPCKRNRRHCLYERHSRTPLTRKYLTQVEEQLRRSQVQLARAEQRVQAAEARVRQLEATQGDDAPAPHEHHPRTGHAVEESPMEVSLEGAPSGPADFSWDEQSQESGAAETDAASTYTHTSPGEDEGVVDGMASLTVDENEAGYLGVASGAAMLRLLLPDAQHLSRKAPPASSFNTATPDDGHWLYTPLWDSLGLGAVDLDAAINSYFGLYHISYPLVEEHTFRAQYAQVIPRPNGRSWHALAFMITAIGHFTTATGPADTDRRLFMAAKSNLSIESLEVGNITLVQTLTLMSNYLQKRNKPNSGYNYLGLALHMAIGLGLHKEFNHWDISPLNMEIRRRVWWSMFAFNIGAAVTFGRPLAWPNKNVEVHLPLNISDRALTNLSRTTPSEANHVTTFSAVIMQSKFHILTNDIYTKVISMPFPSAAELIRLDDILIGKWLSSMPVWYRREATVPAQFATGHAIMWWRLSNFKIIVYRPYVIRRVLQARSQDMDNAVSVAVQEAYARCLHEAEESIDAISTFWASSPPMRMPAWYALYFLFQASLIPCVCLRNEPTSSSSANWRAQIRRAMYTMQQLSPINPSAQDCLKVLQRLCGPFLEPEIPEQDAQVLATRSGDLLEHPTEESPHTQINNVYSMIWPNANDAEADVLMQGGLWSDFLPNVDDPGQPRPSGPNATSICCLSNATCFFTISASGDTPGPSKMSAISSKPRPFVSGKKRYVTPRKTTSKQQKTM</sequence>
<dbReference type="Gene3D" id="4.10.240.10">
    <property type="entry name" value="Zn(2)-C6 fungal-type DNA-binding domain"/>
    <property type="match status" value="1"/>
</dbReference>
<dbReference type="InterPro" id="IPR019002">
    <property type="entry name" value="Ribosome_biogenesis_Nop16"/>
</dbReference>
<evidence type="ECO:0000256" key="6">
    <source>
        <dbReference type="SAM" id="MobiDB-lite"/>
    </source>
</evidence>
<dbReference type="PANTHER" id="PTHR47424:SF2">
    <property type="entry name" value="TRANSCRIPTION FACTOR DOMAIN-CONTAINING PROTEIN-RELATED"/>
    <property type="match status" value="1"/>
</dbReference>
<dbReference type="CDD" id="cd12148">
    <property type="entry name" value="fungal_TF_MHR"/>
    <property type="match status" value="1"/>
</dbReference>
<dbReference type="EMBL" id="QGDH01000051">
    <property type="protein sequence ID" value="RAR12211.1"/>
    <property type="molecule type" value="Genomic_DNA"/>
</dbReference>
<dbReference type="GO" id="GO:0000978">
    <property type="term" value="F:RNA polymerase II cis-regulatory region sequence-specific DNA binding"/>
    <property type="evidence" value="ECO:0007669"/>
    <property type="project" value="TreeGrafter"/>
</dbReference>
<dbReference type="PROSITE" id="PS00463">
    <property type="entry name" value="ZN2_CY6_FUNGAL_1"/>
    <property type="match status" value="1"/>
</dbReference>
<evidence type="ECO:0000256" key="5">
    <source>
        <dbReference type="SAM" id="Coils"/>
    </source>
</evidence>
<reference evidence="9" key="1">
    <citation type="submission" date="2018-05" db="EMBL/GenBank/DDBJ databases">
        <title>Draft genome sequence of Stemphylium lycopersici strain CIDEFI 213.</title>
        <authorList>
            <person name="Medina R."/>
            <person name="Franco M.E.E."/>
            <person name="Lucentini C.G."/>
            <person name="Saparrat M.C.N."/>
            <person name="Balatti P.A."/>
        </authorList>
    </citation>
    <scope>NUCLEOTIDE SEQUENCE [LARGE SCALE GENOMIC DNA]</scope>
    <source>
        <strain evidence="9">CIDEFI 213</strain>
    </source>
</reference>